<dbReference type="PROSITE" id="PS50181">
    <property type="entry name" value="FBOX"/>
    <property type="match status" value="1"/>
</dbReference>
<proteinExistence type="predicted"/>
<comment type="caution">
    <text evidence="2">The sequence shown here is derived from an EMBL/GenBank/DDBJ whole genome shotgun (WGS) entry which is preliminary data.</text>
</comment>
<dbReference type="Proteomes" id="UP001630127">
    <property type="component" value="Unassembled WGS sequence"/>
</dbReference>
<dbReference type="InterPro" id="IPR036047">
    <property type="entry name" value="F-box-like_dom_sf"/>
</dbReference>
<dbReference type="InterPro" id="IPR001810">
    <property type="entry name" value="F-box_dom"/>
</dbReference>
<evidence type="ECO:0000313" key="3">
    <source>
        <dbReference type="Proteomes" id="UP001630127"/>
    </source>
</evidence>
<dbReference type="Pfam" id="PF00646">
    <property type="entry name" value="F-box"/>
    <property type="match status" value="1"/>
</dbReference>
<dbReference type="CDD" id="cd09917">
    <property type="entry name" value="F-box_SF"/>
    <property type="match status" value="1"/>
</dbReference>
<feature type="domain" description="F-box" evidence="1">
    <location>
        <begin position="27"/>
        <end position="57"/>
    </location>
</feature>
<reference evidence="2 3" key="1">
    <citation type="submission" date="2024-11" db="EMBL/GenBank/DDBJ databases">
        <title>A near-complete genome assembly of Cinchona calisaya.</title>
        <authorList>
            <person name="Lian D.C."/>
            <person name="Zhao X.W."/>
            <person name="Wei L."/>
        </authorList>
    </citation>
    <scope>NUCLEOTIDE SEQUENCE [LARGE SCALE GENOMIC DNA]</scope>
    <source>
        <tissue evidence="2">Nenye</tissue>
    </source>
</reference>
<name>A0ABD2ZCV7_9GENT</name>
<gene>
    <name evidence="2" type="ORF">ACH5RR_024193</name>
</gene>
<accession>A0ABD2ZCV7</accession>
<protein>
    <recommendedName>
        <fullName evidence="1">F-box domain-containing protein</fullName>
    </recommendedName>
</protein>
<dbReference type="AlphaFoldDB" id="A0ABD2ZCV7"/>
<sequence>MGRRKNRSTRLDIDEYDDDSTAVKKEEKGFENLPSDIALEVLSRVDPQTLVSLGRVSLGLCNFIGQPEFEPHHSRNCKAIAGKTITGLFLQERYSRQERHPARFDDFQLRWYFGHPRFARIVQQAGGIQDPSLEFLKQHQSGKSKTKSSKNFYIYAYFEICSISVLL</sequence>
<evidence type="ECO:0000259" key="1">
    <source>
        <dbReference type="PROSITE" id="PS50181"/>
    </source>
</evidence>
<organism evidence="2 3">
    <name type="scientific">Cinchona calisaya</name>
    <dbReference type="NCBI Taxonomy" id="153742"/>
    <lineage>
        <taxon>Eukaryota</taxon>
        <taxon>Viridiplantae</taxon>
        <taxon>Streptophyta</taxon>
        <taxon>Embryophyta</taxon>
        <taxon>Tracheophyta</taxon>
        <taxon>Spermatophyta</taxon>
        <taxon>Magnoliopsida</taxon>
        <taxon>eudicotyledons</taxon>
        <taxon>Gunneridae</taxon>
        <taxon>Pentapetalae</taxon>
        <taxon>asterids</taxon>
        <taxon>lamiids</taxon>
        <taxon>Gentianales</taxon>
        <taxon>Rubiaceae</taxon>
        <taxon>Cinchonoideae</taxon>
        <taxon>Cinchoneae</taxon>
        <taxon>Cinchona</taxon>
    </lineage>
</organism>
<dbReference type="EMBL" id="JBJUIK010000010">
    <property type="protein sequence ID" value="KAL3517291.1"/>
    <property type="molecule type" value="Genomic_DNA"/>
</dbReference>
<evidence type="ECO:0000313" key="2">
    <source>
        <dbReference type="EMBL" id="KAL3517291.1"/>
    </source>
</evidence>
<keyword evidence="3" id="KW-1185">Reference proteome</keyword>
<dbReference type="SUPFAM" id="SSF81383">
    <property type="entry name" value="F-box domain"/>
    <property type="match status" value="1"/>
</dbReference>